<keyword evidence="3" id="KW-1185">Reference proteome</keyword>
<name>A0ABX1RAA4_9PSEU</name>
<accession>A0ABX1RAA4</accession>
<organism evidence="2 3">
    <name type="scientific">Pseudonocardia xinjiangensis</name>
    <dbReference type="NCBI Taxonomy" id="75289"/>
    <lineage>
        <taxon>Bacteria</taxon>
        <taxon>Bacillati</taxon>
        <taxon>Actinomycetota</taxon>
        <taxon>Actinomycetes</taxon>
        <taxon>Pseudonocardiales</taxon>
        <taxon>Pseudonocardiaceae</taxon>
        <taxon>Pseudonocardia</taxon>
    </lineage>
</organism>
<gene>
    <name evidence="2" type="ORF">HF577_04425</name>
</gene>
<proteinExistence type="inferred from homology"/>
<evidence type="ECO:0000313" key="3">
    <source>
        <dbReference type="Proteomes" id="UP001296706"/>
    </source>
</evidence>
<evidence type="ECO:0000313" key="2">
    <source>
        <dbReference type="EMBL" id="NMH76354.1"/>
    </source>
</evidence>
<dbReference type="PANTHER" id="PTHR18964:SF169">
    <property type="entry name" value="N-ACETYLMANNOSAMINE KINASE"/>
    <property type="match status" value="1"/>
</dbReference>
<evidence type="ECO:0000256" key="1">
    <source>
        <dbReference type="ARBA" id="ARBA00006479"/>
    </source>
</evidence>
<dbReference type="Gene3D" id="3.30.420.40">
    <property type="match status" value="2"/>
</dbReference>
<dbReference type="InterPro" id="IPR049874">
    <property type="entry name" value="ROK_cs"/>
</dbReference>
<dbReference type="SUPFAM" id="SSF53067">
    <property type="entry name" value="Actin-like ATPase domain"/>
    <property type="match status" value="1"/>
</dbReference>
<reference evidence="2 3" key="1">
    <citation type="submission" date="2020-04" db="EMBL/GenBank/DDBJ databases">
        <authorList>
            <person name="Klaysubun C."/>
            <person name="Duangmal K."/>
            <person name="Lipun K."/>
        </authorList>
    </citation>
    <scope>NUCLEOTIDE SEQUENCE [LARGE SCALE GENOMIC DNA]</scope>
    <source>
        <strain evidence="2 3">JCM 11839</strain>
    </source>
</reference>
<sequence>MSFIGLDIGGTTTHAVLCDDDLLVGAEASAPTPARSGAAAMLDGAARLVLRLRGQAVDTVHGVGVAAAGMLDPRSGRIVRASDSFHGWEGTPVAAGLGERVDLPVVADNDVNCFLIGEVAAGALRGVEDGVGITLGTGVGGALWSGGRILHGRDGGAGELGHLPGYGDEPCSCGRRGHLETLAAGRSLLRRYLARGGTAASAADVAAAARAGDERAVEVFTDAARALGMTIVAATRLLAADRVVVGGGVTGAWDLLAPVVHEVVAAHPPLFGPLPDIRLTALGAAAVAVGAAALARLGCGTEVPA</sequence>
<dbReference type="PANTHER" id="PTHR18964">
    <property type="entry name" value="ROK (REPRESSOR, ORF, KINASE) FAMILY"/>
    <property type="match status" value="1"/>
</dbReference>
<dbReference type="Pfam" id="PF00480">
    <property type="entry name" value="ROK"/>
    <property type="match status" value="1"/>
</dbReference>
<comment type="caution">
    <text evidence="2">The sequence shown here is derived from an EMBL/GenBank/DDBJ whole genome shotgun (WGS) entry which is preliminary data.</text>
</comment>
<dbReference type="Proteomes" id="UP001296706">
    <property type="component" value="Unassembled WGS sequence"/>
</dbReference>
<comment type="similarity">
    <text evidence="1">Belongs to the ROK (NagC/XylR) family.</text>
</comment>
<dbReference type="InterPro" id="IPR043129">
    <property type="entry name" value="ATPase_NBD"/>
</dbReference>
<dbReference type="RefSeq" id="WP_169394427.1">
    <property type="nucleotide sequence ID" value="NZ_JAAXKY010000007.1"/>
</dbReference>
<dbReference type="EMBL" id="JAAXKY010000007">
    <property type="protein sequence ID" value="NMH76354.1"/>
    <property type="molecule type" value="Genomic_DNA"/>
</dbReference>
<dbReference type="InterPro" id="IPR000600">
    <property type="entry name" value="ROK"/>
</dbReference>
<protein>
    <submittedName>
        <fullName evidence="2">ROK family protein</fullName>
    </submittedName>
</protein>
<dbReference type="PROSITE" id="PS01125">
    <property type="entry name" value="ROK"/>
    <property type="match status" value="1"/>
</dbReference>